<accession>A0A0D0ADI8</accession>
<dbReference type="Proteomes" id="UP000054485">
    <property type="component" value="Unassembled WGS sequence"/>
</dbReference>
<feature type="region of interest" description="Disordered" evidence="1">
    <location>
        <begin position="23"/>
        <end position="46"/>
    </location>
</feature>
<evidence type="ECO:0000256" key="1">
    <source>
        <dbReference type="SAM" id="MobiDB-lite"/>
    </source>
</evidence>
<reference evidence="3" key="2">
    <citation type="submission" date="2015-01" db="EMBL/GenBank/DDBJ databases">
        <title>Evolutionary Origins and Diversification of the Mycorrhizal Mutualists.</title>
        <authorList>
            <consortium name="DOE Joint Genome Institute"/>
            <consortium name="Mycorrhizal Genomics Consortium"/>
            <person name="Kohler A."/>
            <person name="Kuo A."/>
            <person name="Nagy L.G."/>
            <person name="Floudas D."/>
            <person name="Copeland A."/>
            <person name="Barry K.W."/>
            <person name="Cichocki N."/>
            <person name="Veneault-Fourrey C."/>
            <person name="LaButti K."/>
            <person name="Lindquist E.A."/>
            <person name="Lipzen A."/>
            <person name="Lundell T."/>
            <person name="Morin E."/>
            <person name="Murat C."/>
            <person name="Riley R."/>
            <person name="Ohm R."/>
            <person name="Sun H."/>
            <person name="Tunlid A."/>
            <person name="Henrissat B."/>
            <person name="Grigoriev I.V."/>
            <person name="Hibbett D.S."/>
            <person name="Martin F."/>
        </authorList>
    </citation>
    <scope>NUCLEOTIDE SEQUENCE [LARGE SCALE GENOMIC DNA]</scope>
    <source>
        <strain evidence="3">UH-Slu-Lm8-n1</strain>
    </source>
</reference>
<feature type="compositionally biased region" description="Acidic residues" evidence="1">
    <location>
        <begin position="91"/>
        <end position="103"/>
    </location>
</feature>
<feature type="region of interest" description="Disordered" evidence="1">
    <location>
        <begin position="91"/>
        <end position="114"/>
    </location>
</feature>
<name>A0A0D0ADI8_9AGAM</name>
<protein>
    <submittedName>
        <fullName evidence="2">Uncharacterized protein</fullName>
    </submittedName>
</protein>
<feature type="compositionally biased region" description="Basic and acidic residues" evidence="1">
    <location>
        <begin position="23"/>
        <end position="32"/>
    </location>
</feature>
<dbReference type="InParanoid" id="A0A0D0ADI8"/>
<gene>
    <name evidence="2" type="ORF">CY34DRAFT_111024</name>
</gene>
<dbReference type="EMBL" id="KN836301">
    <property type="protein sequence ID" value="KIK32297.1"/>
    <property type="molecule type" value="Genomic_DNA"/>
</dbReference>
<proteinExistence type="predicted"/>
<feature type="compositionally biased region" description="Basic and acidic residues" evidence="1">
    <location>
        <begin position="104"/>
        <end position="114"/>
    </location>
</feature>
<dbReference type="AlphaFoldDB" id="A0A0D0ADI8"/>
<dbReference type="HOGENOM" id="CLU_2122682_0_0_1"/>
<evidence type="ECO:0000313" key="3">
    <source>
        <dbReference type="Proteomes" id="UP000054485"/>
    </source>
</evidence>
<reference evidence="2 3" key="1">
    <citation type="submission" date="2014-04" db="EMBL/GenBank/DDBJ databases">
        <authorList>
            <consortium name="DOE Joint Genome Institute"/>
            <person name="Kuo A."/>
            <person name="Ruytinx J."/>
            <person name="Rineau F."/>
            <person name="Colpaert J."/>
            <person name="Kohler A."/>
            <person name="Nagy L.G."/>
            <person name="Floudas D."/>
            <person name="Copeland A."/>
            <person name="Barry K.W."/>
            <person name="Cichocki N."/>
            <person name="Veneault-Fourrey C."/>
            <person name="LaButti K."/>
            <person name="Lindquist E.A."/>
            <person name="Lipzen A."/>
            <person name="Lundell T."/>
            <person name="Morin E."/>
            <person name="Murat C."/>
            <person name="Sun H."/>
            <person name="Tunlid A."/>
            <person name="Henrissat B."/>
            <person name="Grigoriev I.V."/>
            <person name="Hibbett D.S."/>
            <person name="Martin F."/>
            <person name="Nordberg H.P."/>
            <person name="Cantor M.N."/>
            <person name="Hua S.X."/>
        </authorList>
    </citation>
    <scope>NUCLEOTIDE SEQUENCE [LARGE SCALE GENOMIC DNA]</scope>
    <source>
        <strain evidence="2 3">UH-Slu-Lm8-n1</strain>
    </source>
</reference>
<keyword evidence="3" id="KW-1185">Reference proteome</keyword>
<sequence>MIIEIEEKLNTDDSFADFAHEARQWGRPKEGSEDYEDGTGDESFIGSEGQISTVKVMKMTWRHSRHDMEMQQDADDMERRQDVDDVEMQQVEDDMETWQDVDDVETRQDEGDWF</sequence>
<organism evidence="2 3">
    <name type="scientific">Suillus luteus UH-Slu-Lm8-n1</name>
    <dbReference type="NCBI Taxonomy" id="930992"/>
    <lineage>
        <taxon>Eukaryota</taxon>
        <taxon>Fungi</taxon>
        <taxon>Dikarya</taxon>
        <taxon>Basidiomycota</taxon>
        <taxon>Agaricomycotina</taxon>
        <taxon>Agaricomycetes</taxon>
        <taxon>Agaricomycetidae</taxon>
        <taxon>Boletales</taxon>
        <taxon>Suillineae</taxon>
        <taxon>Suillaceae</taxon>
        <taxon>Suillus</taxon>
    </lineage>
</organism>
<evidence type="ECO:0000313" key="2">
    <source>
        <dbReference type="EMBL" id="KIK32297.1"/>
    </source>
</evidence>